<proteinExistence type="predicted"/>
<accession>A0A8X7BPK7</accession>
<keyword evidence="1" id="KW-0472">Membrane</keyword>
<comment type="caution">
    <text evidence="2">The sequence shown here is derived from an EMBL/GenBank/DDBJ whole genome shotgun (WGS) entry which is preliminary data.</text>
</comment>
<reference evidence="2" key="1">
    <citation type="submission" date="2020-08" db="EMBL/GenBank/DDBJ databases">
        <title>Multicomponent nature underlies the extraordinary mechanical properties of spider dragline silk.</title>
        <authorList>
            <person name="Kono N."/>
            <person name="Nakamura H."/>
            <person name="Mori M."/>
            <person name="Yoshida Y."/>
            <person name="Ohtoshi R."/>
            <person name="Malay A.D."/>
            <person name="Moran D.A.P."/>
            <person name="Tomita M."/>
            <person name="Numata K."/>
            <person name="Arakawa K."/>
        </authorList>
    </citation>
    <scope>NUCLEOTIDE SEQUENCE</scope>
</reference>
<name>A0A8X7BPK7_9ARAC</name>
<sequence length="91" mass="10456">MRRDAHESCSNRKGEGYHLWKEAVSFRTSCHGTNGAYISTVYHKVQEGRKVCPFSSFNEVLLVGLLILLVKLGWMFDKSTNFTQQGFYNAY</sequence>
<gene>
    <name evidence="2" type="ORF">TNIN_486941</name>
</gene>
<dbReference type="OrthoDB" id="10377165at2759"/>
<evidence type="ECO:0000256" key="1">
    <source>
        <dbReference type="SAM" id="Phobius"/>
    </source>
</evidence>
<dbReference type="AlphaFoldDB" id="A0A8X7BPK7"/>
<organism evidence="2 3">
    <name type="scientific">Trichonephila inaurata madagascariensis</name>
    <dbReference type="NCBI Taxonomy" id="2747483"/>
    <lineage>
        <taxon>Eukaryota</taxon>
        <taxon>Metazoa</taxon>
        <taxon>Ecdysozoa</taxon>
        <taxon>Arthropoda</taxon>
        <taxon>Chelicerata</taxon>
        <taxon>Arachnida</taxon>
        <taxon>Araneae</taxon>
        <taxon>Araneomorphae</taxon>
        <taxon>Entelegynae</taxon>
        <taxon>Araneoidea</taxon>
        <taxon>Nephilidae</taxon>
        <taxon>Trichonephila</taxon>
        <taxon>Trichonephila inaurata</taxon>
    </lineage>
</organism>
<keyword evidence="1" id="KW-1133">Transmembrane helix</keyword>
<dbReference type="Proteomes" id="UP000886998">
    <property type="component" value="Unassembled WGS sequence"/>
</dbReference>
<evidence type="ECO:0000313" key="3">
    <source>
        <dbReference type="Proteomes" id="UP000886998"/>
    </source>
</evidence>
<evidence type="ECO:0000313" key="2">
    <source>
        <dbReference type="EMBL" id="GFY37937.1"/>
    </source>
</evidence>
<keyword evidence="1" id="KW-0812">Transmembrane</keyword>
<keyword evidence="3" id="KW-1185">Reference proteome</keyword>
<feature type="transmembrane region" description="Helical" evidence="1">
    <location>
        <begin position="57"/>
        <end position="76"/>
    </location>
</feature>
<protein>
    <submittedName>
        <fullName evidence="2">Uncharacterized protein</fullName>
    </submittedName>
</protein>
<dbReference type="EMBL" id="BMAV01000564">
    <property type="protein sequence ID" value="GFY37937.1"/>
    <property type="molecule type" value="Genomic_DNA"/>
</dbReference>